<comment type="cofactor">
    <cofactor evidence="1">
        <name>Mg(2+)</name>
        <dbReference type="ChEBI" id="CHEBI:18420"/>
    </cofactor>
</comment>
<dbReference type="PANTHER" id="PTHR31225">
    <property type="entry name" value="OS04G0344100 PROTEIN-RELATED"/>
    <property type="match status" value="1"/>
</dbReference>
<dbReference type="Pfam" id="PF03936">
    <property type="entry name" value="Terpene_synth_C"/>
    <property type="match status" value="1"/>
</dbReference>
<dbReference type="InterPro" id="IPR044814">
    <property type="entry name" value="Terpene_cyclase_plant_C1"/>
</dbReference>
<dbReference type="InterPro" id="IPR034741">
    <property type="entry name" value="Terpene_cyclase-like_1_C"/>
</dbReference>
<keyword evidence="3" id="KW-0460">Magnesium</keyword>
<dbReference type="InterPro" id="IPR050148">
    <property type="entry name" value="Terpene_synthase-like"/>
</dbReference>
<dbReference type="InterPro" id="IPR005630">
    <property type="entry name" value="Terpene_synthase_metal-bd"/>
</dbReference>
<gene>
    <name evidence="6" type="ORF">OLEA9_A059944</name>
</gene>
<comment type="caution">
    <text evidence="6">The sequence shown here is derived from an EMBL/GenBank/DDBJ whole genome shotgun (WGS) entry which is preliminary data.</text>
</comment>
<dbReference type="Gene3D" id="1.10.600.10">
    <property type="entry name" value="Farnesyl Diphosphate Synthase"/>
    <property type="match status" value="1"/>
</dbReference>
<evidence type="ECO:0000256" key="2">
    <source>
        <dbReference type="ARBA" id="ARBA00022723"/>
    </source>
</evidence>
<evidence type="ECO:0000256" key="1">
    <source>
        <dbReference type="ARBA" id="ARBA00001946"/>
    </source>
</evidence>
<dbReference type="Gramene" id="OE9A059944T1">
    <property type="protein sequence ID" value="OE9A059944C1"/>
    <property type="gene ID" value="OE9A059944"/>
</dbReference>
<feature type="domain" description="Terpene synthase N-terminal" evidence="4">
    <location>
        <begin position="64"/>
        <end position="224"/>
    </location>
</feature>
<evidence type="ECO:0000259" key="5">
    <source>
        <dbReference type="Pfam" id="PF03936"/>
    </source>
</evidence>
<dbReference type="OrthoDB" id="1936865at2759"/>
<evidence type="ECO:0000259" key="4">
    <source>
        <dbReference type="Pfam" id="PF01397"/>
    </source>
</evidence>
<accession>A0A8S0PE25</accession>
<evidence type="ECO:0000313" key="7">
    <source>
        <dbReference type="Proteomes" id="UP000594638"/>
    </source>
</evidence>
<dbReference type="SUPFAM" id="SSF48239">
    <property type="entry name" value="Terpenoid cyclases/Protein prenyltransferases"/>
    <property type="match status" value="1"/>
</dbReference>
<evidence type="ECO:0000256" key="3">
    <source>
        <dbReference type="ARBA" id="ARBA00022842"/>
    </source>
</evidence>
<dbReference type="SFLD" id="SFLDS00005">
    <property type="entry name" value="Isoprenoid_Synthase_Type_I"/>
    <property type="match status" value="1"/>
</dbReference>
<dbReference type="InterPro" id="IPR036965">
    <property type="entry name" value="Terpene_synth_N_sf"/>
</dbReference>
<dbReference type="CDD" id="cd00684">
    <property type="entry name" value="Terpene_cyclase_plant_C1"/>
    <property type="match status" value="1"/>
</dbReference>
<dbReference type="PANTHER" id="PTHR31225:SF9">
    <property type="entry name" value="TERPENE SYNTHASE 10"/>
    <property type="match status" value="1"/>
</dbReference>
<name>A0A8S0PE25_OLEEU</name>
<dbReference type="Proteomes" id="UP000594638">
    <property type="component" value="Unassembled WGS sequence"/>
</dbReference>
<dbReference type="SFLD" id="SFLDG01019">
    <property type="entry name" value="Terpene_Cyclase_Like_1_C_Termi"/>
    <property type="match status" value="1"/>
</dbReference>
<dbReference type="SUPFAM" id="SSF48576">
    <property type="entry name" value="Terpenoid synthases"/>
    <property type="match status" value="1"/>
</dbReference>
<dbReference type="EMBL" id="CACTIH010000041">
    <property type="protein sequence ID" value="CAA2939102.1"/>
    <property type="molecule type" value="Genomic_DNA"/>
</dbReference>
<dbReference type="InterPro" id="IPR001906">
    <property type="entry name" value="Terpene_synth_N"/>
</dbReference>
<dbReference type="SFLD" id="SFLDG01604">
    <property type="entry name" value="Terpene_Cyclase_Like_1_C_Termi"/>
    <property type="match status" value="1"/>
</dbReference>
<dbReference type="SFLD" id="SFLDG01014">
    <property type="entry name" value="Terpene_Cyclase_Like_1_N-term"/>
    <property type="match status" value="1"/>
</dbReference>
<dbReference type="InterPro" id="IPR008949">
    <property type="entry name" value="Isoprenoid_synthase_dom_sf"/>
</dbReference>
<dbReference type="GO" id="GO:0010333">
    <property type="term" value="F:terpene synthase activity"/>
    <property type="evidence" value="ECO:0007669"/>
    <property type="project" value="InterPro"/>
</dbReference>
<protein>
    <submittedName>
        <fullName evidence="6">Terpene synthase 10-like</fullName>
    </submittedName>
</protein>
<dbReference type="Gene3D" id="1.50.10.130">
    <property type="entry name" value="Terpene synthase, N-terminal domain"/>
    <property type="match status" value="1"/>
</dbReference>
<dbReference type="FunFam" id="1.50.10.130:FF:000001">
    <property type="entry name" value="Isoprene synthase, chloroplastic"/>
    <property type="match status" value="1"/>
</dbReference>
<dbReference type="Pfam" id="PF01397">
    <property type="entry name" value="Terpene_synth"/>
    <property type="match status" value="1"/>
</dbReference>
<dbReference type="GO" id="GO:0000287">
    <property type="term" value="F:magnesium ion binding"/>
    <property type="evidence" value="ECO:0007669"/>
    <property type="project" value="InterPro"/>
</dbReference>
<keyword evidence="2" id="KW-0479">Metal-binding</keyword>
<dbReference type="AlphaFoldDB" id="A0A8S0PE25"/>
<dbReference type="FunFam" id="1.10.600.10:FF:000007">
    <property type="entry name" value="Isoprene synthase, chloroplastic"/>
    <property type="match status" value="1"/>
</dbReference>
<organism evidence="6 7">
    <name type="scientific">Olea europaea subsp. europaea</name>
    <dbReference type="NCBI Taxonomy" id="158383"/>
    <lineage>
        <taxon>Eukaryota</taxon>
        <taxon>Viridiplantae</taxon>
        <taxon>Streptophyta</taxon>
        <taxon>Embryophyta</taxon>
        <taxon>Tracheophyta</taxon>
        <taxon>Spermatophyta</taxon>
        <taxon>Magnoliopsida</taxon>
        <taxon>eudicotyledons</taxon>
        <taxon>Gunneridae</taxon>
        <taxon>Pentapetalae</taxon>
        <taxon>asterids</taxon>
        <taxon>lamiids</taxon>
        <taxon>Lamiales</taxon>
        <taxon>Oleaceae</taxon>
        <taxon>Oleeae</taxon>
        <taxon>Olea</taxon>
    </lineage>
</organism>
<reference evidence="6 7" key="1">
    <citation type="submission" date="2019-12" db="EMBL/GenBank/DDBJ databases">
        <authorList>
            <person name="Alioto T."/>
            <person name="Alioto T."/>
            <person name="Gomez Garrido J."/>
        </authorList>
    </citation>
    <scope>NUCLEOTIDE SEQUENCE [LARGE SCALE GENOMIC DNA]</scope>
</reference>
<sequence>MSIFNLNIFKPIYIRTSKKQIPNHCFALCTSAAANSNQHSFITNTRPCSQIVIRRSGNYKPPVWDFEYIQSLDIEYAGERYATRSSELKMQVKMMLNKTVEPLDQLELIDNLQRLGISYHFENEIKQILSVINKKYSKNDQQSKIKDLYATALEFRLLRQHGFKVSEEIFDRFKNEKGEFKSRLCDDIEGLLQLYETSFLSMEGESTLEMATEFTMKHLNDQTSIDQFHSRLVHHGLELPLHCTIPRAEARWFINIYKDRPDMNQILLELAKLDFNIVQAKYQQELKHVSRWWKGTCLAEKLSFARDRLVECFFWTTGVIFEPQYEFCRKILTKVNALVTTIDDIYDVYGTLEELEVFTRIIERWDVNSIHQLPDYMQICYLALNNFVNEMAYDILKEKGFIIIPYLRKAWTDLCKAYLQEARWYFNGYKPTMEEYMNIAWISISTHVILSHAFFTVTSPIEKEAVQYLLDYPNLIRWSATILRLSDDLATSGDEMKRGDVPKTIQCYMNETGASEDEAREHIRSLIRETWKKMNQVQETICPFSKTFIEIAMNLARMAQYMYQYGDGHGIQNHETKDRILALLFEPV</sequence>
<keyword evidence="7" id="KW-1185">Reference proteome</keyword>
<feature type="domain" description="Terpene synthase metal-binding" evidence="5">
    <location>
        <begin position="296"/>
        <end position="533"/>
    </location>
</feature>
<evidence type="ECO:0000313" key="6">
    <source>
        <dbReference type="EMBL" id="CAA2939102.1"/>
    </source>
</evidence>
<proteinExistence type="predicted"/>
<dbReference type="GO" id="GO:0016102">
    <property type="term" value="P:diterpenoid biosynthetic process"/>
    <property type="evidence" value="ECO:0007669"/>
    <property type="project" value="InterPro"/>
</dbReference>
<dbReference type="InterPro" id="IPR008930">
    <property type="entry name" value="Terpenoid_cyclase/PrenylTrfase"/>
</dbReference>